<evidence type="ECO:0000256" key="5">
    <source>
        <dbReference type="PROSITE-ProRule" id="PRU00283"/>
    </source>
</evidence>
<evidence type="ECO:0000256" key="3">
    <source>
        <dbReference type="ARBA" id="ARBA00023054"/>
    </source>
</evidence>
<keyword evidence="6" id="KW-0493">Microtubule</keyword>
<dbReference type="InterPro" id="IPR027417">
    <property type="entry name" value="P-loop_NTPase"/>
</dbReference>
<comment type="caution">
    <text evidence="8">The sequence shown here is derived from an EMBL/GenBank/DDBJ whole genome shotgun (WGS) entry which is preliminary data.</text>
</comment>
<proteinExistence type="inferred from homology"/>
<dbReference type="InterPro" id="IPR001752">
    <property type="entry name" value="Kinesin_motor_dom"/>
</dbReference>
<dbReference type="PANTHER" id="PTHR47968:SF75">
    <property type="entry name" value="CENTROMERE-ASSOCIATED PROTEIN E"/>
    <property type="match status" value="1"/>
</dbReference>
<keyword evidence="9" id="KW-1185">Reference proteome</keyword>
<evidence type="ECO:0000313" key="8">
    <source>
        <dbReference type="EMBL" id="KAK9901666.1"/>
    </source>
</evidence>
<sequence length="427" mass="45992">MTVRPLSVAEKDRGETAVFVTNDNSIYSGADRFHYDHVIPENATNEQVYASVARDVVRTVATGRSGAVMMYGATGSGKTWTMTGGAGDPGIVQRAITDLFTDLPADQPAAVRLSILEVYNEELNDLLSLNGARLELRQAMCSSGCHVAGLTQVPLTSAPEAMSALARRIANRRVRNTAMNDASSRSHTIITFTLGRNAPRDVVTSQDPEEVVDDVATLHLVDLAGSESGRVISCKDGRRESASINRSLLALGTVVSALSEGVASHVNFRDSKLTRLLQATLTGSGSRVAIICTATPAASQAHETRNTLEFGRRAKKVQIPKQAPQPPTGRELLCGPVLADEHVSRQPQVAADAEMRVCRETRVDQGVGLLINQLRGLGLESMPDVDLLSLIDTLRETMEKVRIAVEGRHKNLIGRRGHYTGKVTPDE</sequence>
<dbReference type="PANTHER" id="PTHR47968">
    <property type="entry name" value="CENTROMERE PROTEIN E"/>
    <property type="match status" value="1"/>
</dbReference>
<dbReference type="Gene3D" id="3.40.850.10">
    <property type="entry name" value="Kinesin motor domain"/>
    <property type="match status" value="1"/>
</dbReference>
<dbReference type="PROSITE" id="PS50067">
    <property type="entry name" value="KINESIN_MOTOR_2"/>
    <property type="match status" value="1"/>
</dbReference>
<dbReference type="InterPro" id="IPR019821">
    <property type="entry name" value="Kinesin_motor_CS"/>
</dbReference>
<evidence type="ECO:0000256" key="6">
    <source>
        <dbReference type="RuleBase" id="RU000394"/>
    </source>
</evidence>
<keyword evidence="3" id="KW-0175">Coiled coil</keyword>
<organism evidence="8 9">
    <name type="scientific">Coccomyxa subellipsoidea</name>
    <dbReference type="NCBI Taxonomy" id="248742"/>
    <lineage>
        <taxon>Eukaryota</taxon>
        <taxon>Viridiplantae</taxon>
        <taxon>Chlorophyta</taxon>
        <taxon>core chlorophytes</taxon>
        <taxon>Trebouxiophyceae</taxon>
        <taxon>Trebouxiophyceae incertae sedis</taxon>
        <taxon>Coccomyxaceae</taxon>
        <taxon>Coccomyxa</taxon>
    </lineage>
</organism>
<dbReference type="Pfam" id="PF00225">
    <property type="entry name" value="Kinesin"/>
    <property type="match status" value="1"/>
</dbReference>
<protein>
    <recommendedName>
        <fullName evidence="6">Kinesin-like protein</fullName>
    </recommendedName>
</protein>
<dbReference type="PROSITE" id="PS00411">
    <property type="entry name" value="KINESIN_MOTOR_1"/>
    <property type="match status" value="1"/>
</dbReference>
<keyword evidence="1 5" id="KW-0547">Nucleotide-binding</keyword>
<feature type="binding site" evidence="5">
    <location>
        <begin position="72"/>
        <end position="79"/>
    </location>
    <ligand>
        <name>ATP</name>
        <dbReference type="ChEBI" id="CHEBI:30616"/>
    </ligand>
</feature>
<comment type="similarity">
    <text evidence="5 6">Belongs to the TRAFAC class myosin-kinesin ATPase superfamily. Kinesin family.</text>
</comment>
<accession>A0ABR2YBP0</accession>
<dbReference type="Proteomes" id="UP001491310">
    <property type="component" value="Unassembled WGS sequence"/>
</dbReference>
<gene>
    <name evidence="8" type="ORF">WJX75_007339</name>
</gene>
<evidence type="ECO:0000256" key="2">
    <source>
        <dbReference type="ARBA" id="ARBA00022840"/>
    </source>
</evidence>
<feature type="domain" description="Kinesin motor" evidence="7">
    <location>
        <begin position="1"/>
        <end position="317"/>
    </location>
</feature>
<dbReference type="InterPro" id="IPR036961">
    <property type="entry name" value="Kinesin_motor_dom_sf"/>
</dbReference>
<name>A0ABR2YBP0_9CHLO</name>
<dbReference type="PRINTS" id="PR00380">
    <property type="entry name" value="KINESINHEAVY"/>
</dbReference>
<keyword evidence="4 5" id="KW-0505">Motor protein</keyword>
<evidence type="ECO:0000256" key="1">
    <source>
        <dbReference type="ARBA" id="ARBA00022741"/>
    </source>
</evidence>
<keyword evidence="2 5" id="KW-0067">ATP-binding</keyword>
<dbReference type="SMART" id="SM00129">
    <property type="entry name" value="KISc"/>
    <property type="match status" value="1"/>
</dbReference>
<dbReference type="SUPFAM" id="SSF52540">
    <property type="entry name" value="P-loop containing nucleoside triphosphate hydrolases"/>
    <property type="match status" value="1"/>
</dbReference>
<dbReference type="InterPro" id="IPR027640">
    <property type="entry name" value="Kinesin-like_fam"/>
</dbReference>
<reference evidence="8 9" key="1">
    <citation type="journal article" date="2024" name="Nat. Commun.">
        <title>Phylogenomics reveals the evolutionary origins of lichenization in chlorophyte algae.</title>
        <authorList>
            <person name="Puginier C."/>
            <person name="Libourel C."/>
            <person name="Otte J."/>
            <person name="Skaloud P."/>
            <person name="Haon M."/>
            <person name="Grisel S."/>
            <person name="Petersen M."/>
            <person name="Berrin J.G."/>
            <person name="Delaux P.M."/>
            <person name="Dal Grande F."/>
            <person name="Keller J."/>
        </authorList>
    </citation>
    <scope>NUCLEOTIDE SEQUENCE [LARGE SCALE GENOMIC DNA]</scope>
    <source>
        <strain evidence="8 9">SAG 216-7</strain>
    </source>
</reference>
<evidence type="ECO:0000259" key="7">
    <source>
        <dbReference type="PROSITE" id="PS50067"/>
    </source>
</evidence>
<evidence type="ECO:0000256" key="4">
    <source>
        <dbReference type="ARBA" id="ARBA00023175"/>
    </source>
</evidence>
<dbReference type="EMBL" id="JALJOT010000017">
    <property type="protein sequence ID" value="KAK9901666.1"/>
    <property type="molecule type" value="Genomic_DNA"/>
</dbReference>
<evidence type="ECO:0000313" key="9">
    <source>
        <dbReference type="Proteomes" id="UP001491310"/>
    </source>
</evidence>